<dbReference type="InterPro" id="IPR050428">
    <property type="entry name" value="TCS_sensor_his_kinase"/>
</dbReference>
<evidence type="ECO:0000256" key="6">
    <source>
        <dbReference type="ARBA" id="ARBA00022692"/>
    </source>
</evidence>
<dbReference type="GO" id="GO:0000155">
    <property type="term" value="F:phosphorelay sensor kinase activity"/>
    <property type="evidence" value="ECO:0007669"/>
    <property type="project" value="InterPro"/>
</dbReference>
<evidence type="ECO:0000256" key="8">
    <source>
        <dbReference type="ARBA" id="ARBA00022989"/>
    </source>
</evidence>
<dbReference type="EMBL" id="LT629755">
    <property type="protein sequence ID" value="SDT37528.1"/>
    <property type="molecule type" value="Genomic_DNA"/>
</dbReference>
<proteinExistence type="predicted"/>
<dbReference type="InterPro" id="IPR036097">
    <property type="entry name" value="HisK_dim/P_sf"/>
</dbReference>
<dbReference type="InterPro" id="IPR003661">
    <property type="entry name" value="HisK_dim/P_dom"/>
</dbReference>
<evidence type="ECO:0000256" key="7">
    <source>
        <dbReference type="ARBA" id="ARBA00022777"/>
    </source>
</evidence>
<feature type="domain" description="Histidine kinase" evidence="12">
    <location>
        <begin position="224"/>
        <end position="435"/>
    </location>
</feature>
<dbReference type="OrthoDB" id="9786919at2"/>
<dbReference type="Pfam" id="PF02518">
    <property type="entry name" value="HATPase_c"/>
    <property type="match status" value="1"/>
</dbReference>
<gene>
    <name evidence="14" type="ORF">BCL57_001440</name>
    <name evidence="15" type="ORF">SAMN04489721_3364</name>
</gene>
<feature type="transmembrane region" description="Helical" evidence="11">
    <location>
        <begin position="7"/>
        <end position="28"/>
    </location>
</feature>
<dbReference type="Pfam" id="PF00512">
    <property type="entry name" value="HisKA"/>
    <property type="match status" value="1"/>
</dbReference>
<keyword evidence="10 11" id="KW-0472">Membrane</keyword>
<dbReference type="Gene3D" id="3.30.565.10">
    <property type="entry name" value="Histidine kinase-like ATPase, C-terminal domain"/>
    <property type="match status" value="1"/>
</dbReference>
<keyword evidence="9" id="KW-0902">Two-component regulatory system</keyword>
<dbReference type="SMART" id="SM00388">
    <property type="entry name" value="HisKA"/>
    <property type="match status" value="1"/>
</dbReference>
<dbReference type="PANTHER" id="PTHR45436:SF5">
    <property type="entry name" value="SENSOR HISTIDINE KINASE TRCS"/>
    <property type="match status" value="1"/>
</dbReference>
<dbReference type="SMART" id="SM00387">
    <property type="entry name" value="HATPase_c"/>
    <property type="match status" value="1"/>
</dbReference>
<keyword evidence="5" id="KW-0808">Transferase</keyword>
<evidence type="ECO:0000256" key="4">
    <source>
        <dbReference type="ARBA" id="ARBA00022553"/>
    </source>
</evidence>
<dbReference type="PROSITE" id="PS50885">
    <property type="entry name" value="HAMP"/>
    <property type="match status" value="1"/>
</dbReference>
<dbReference type="CDD" id="cd06225">
    <property type="entry name" value="HAMP"/>
    <property type="match status" value="1"/>
</dbReference>
<dbReference type="EMBL" id="SODL02000002">
    <property type="protein sequence ID" value="MCP2367286.1"/>
    <property type="molecule type" value="Genomic_DNA"/>
</dbReference>
<name>A0A1H1ZUY1_9MICO</name>
<comment type="catalytic activity">
    <reaction evidence="1">
        <text>ATP + protein L-histidine = ADP + protein N-phospho-L-histidine.</text>
        <dbReference type="EC" id="2.7.13.3"/>
    </reaction>
</comment>
<dbReference type="SUPFAM" id="SSF55874">
    <property type="entry name" value="ATPase domain of HSP90 chaperone/DNA topoisomerase II/histidine kinase"/>
    <property type="match status" value="1"/>
</dbReference>
<dbReference type="GO" id="GO:0005886">
    <property type="term" value="C:plasma membrane"/>
    <property type="evidence" value="ECO:0007669"/>
    <property type="project" value="UniProtKB-SubCell"/>
</dbReference>
<evidence type="ECO:0000256" key="9">
    <source>
        <dbReference type="ARBA" id="ARBA00023012"/>
    </source>
</evidence>
<evidence type="ECO:0000256" key="1">
    <source>
        <dbReference type="ARBA" id="ARBA00000085"/>
    </source>
</evidence>
<dbReference type="STRING" id="589382.SAMN04489721_3364"/>
<keyword evidence="8 11" id="KW-1133">Transmembrane helix</keyword>
<dbReference type="CDD" id="cd00075">
    <property type="entry name" value="HATPase"/>
    <property type="match status" value="1"/>
</dbReference>
<evidence type="ECO:0000259" key="13">
    <source>
        <dbReference type="PROSITE" id="PS50885"/>
    </source>
</evidence>
<dbReference type="Gene3D" id="1.10.287.130">
    <property type="match status" value="1"/>
</dbReference>
<dbReference type="InterPro" id="IPR036890">
    <property type="entry name" value="HATPase_C_sf"/>
</dbReference>
<dbReference type="InterPro" id="IPR003594">
    <property type="entry name" value="HATPase_dom"/>
</dbReference>
<evidence type="ECO:0000313" key="17">
    <source>
        <dbReference type="Proteomes" id="UP000893823"/>
    </source>
</evidence>
<dbReference type="RefSeq" id="WP_092674963.1">
    <property type="nucleotide sequence ID" value="NZ_BMDN01000002.1"/>
</dbReference>
<comment type="subcellular location">
    <subcellularLocation>
        <location evidence="2">Cell membrane</location>
    </subcellularLocation>
</comment>
<organism evidence="15 16">
    <name type="scientific">Agromyces flavus</name>
    <dbReference type="NCBI Taxonomy" id="589382"/>
    <lineage>
        <taxon>Bacteria</taxon>
        <taxon>Bacillati</taxon>
        <taxon>Actinomycetota</taxon>
        <taxon>Actinomycetes</taxon>
        <taxon>Micrococcales</taxon>
        <taxon>Microbacteriaceae</taxon>
        <taxon>Agromyces</taxon>
    </lineage>
</organism>
<dbReference type="Proteomes" id="UP000893823">
    <property type="component" value="Unassembled WGS sequence"/>
</dbReference>
<dbReference type="PROSITE" id="PS50109">
    <property type="entry name" value="HIS_KIN"/>
    <property type="match status" value="1"/>
</dbReference>
<protein>
    <recommendedName>
        <fullName evidence="3">histidine kinase</fullName>
        <ecNumber evidence="3">2.7.13.3</ecNumber>
    </recommendedName>
</protein>
<accession>A0A1H1ZUY1</accession>
<dbReference type="InterPro" id="IPR004358">
    <property type="entry name" value="Sig_transdc_His_kin-like_C"/>
</dbReference>
<dbReference type="SUPFAM" id="SSF158472">
    <property type="entry name" value="HAMP domain-like"/>
    <property type="match status" value="1"/>
</dbReference>
<feature type="domain" description="HAMP" evidence="13">
    <location>
        <begin position="163"/>
        <end position="216"/>
    </location>
</feature>
<evidence type="ECO:0000313" key="15">
    <source>
        <dbReference type="EMBL" id="SDT37528.1"/>
    </source>
</evidence>
<evidence type="ECO:0000313" key="16">
    <source>
        <dbReference type="Proteomes" id="UP000199482"/>
    </source>
</evidence>
<reference evidence="16" key="1">
    <citation type="submission" date="2016-10" db="EMBL/GenBank/DDBJ databases">
        <authorList>
            <person name="Varghese N."/>
            <person name="Submissions S."/>
        </authorList>
    </citation>
    <scope>NUCLEOTIDE SEQUENCE [LARGE SCALE GENOMIC DNA]</scope>
    <source>
        <strain evidence="16">CPCC 202695</strain>
    </source>
</reference>
<dbReference type="PANTHER" id="PTHR45436">
    <property type="entry name" value="SENSOR HISTIDINE KINASE YKOH"/>
    <property type="match status" value="1"/>
</dbReference>
<dbReference type="PRINTS" id="PR00344">
    <property type="entry name" value="BCTRLSENSOR"/>
</dbReference>
<evidence type="ECO:0000256" key="5">
    <source>
        <dbReference type="ARBA" id="ARBA00022679"/>
    </source>
</evidence>
<evidence type="ECO:0000256" key="11">
    <source>
        <dbReference type="SAM" id="Phobius"/>
    </source>
</evidence>
<dbReference type="Pfam" id="PF00672">
    <property type="entry name" value="HAMP"/>
    <property type="match status" value="1"/>
</dbReference>
<keyword evidence="17" id="KW-1185">Reference proteome</keyword>
<evidence type="ECO:0000256" key="10">
    <source>
        <dbReference type="ARBA" id="ARBA00023136"/>
    </source>
</evidence>
<evidence type="ECO:0000256" key="3">
    <source>
        <dbReference type="ARBA" id="ARBA00012438"/>
    </source>
</evidence>
<dbReference type="Gene3D" id="6.10.340.10">
    <property type="match status" value="1"/>
</dbReference>
<reference evidence="14" key="3">
    <citation type="submission" date="2022-06" db="EMBL/GenBank/DDBJ databases">
        <title>Genomic Encyclopedia of Type Strains, Phase III (KMG-III): the genomes of soil and plant-associated and newly described type strains.</title>
        <authorList>
            <person name="Whitman W."/>
        </authorList>
    </citation>
    <scope>NUCLEOTIDE SEQUENCE</scope>
    <source>
        <strain evidence="14">CPCC 202695</strain>
    </source>
</reference>
<reference evidence="15" key="2">
    <citation type="submission" date="2016-10" db="EMBL/GenBank/DDBJ databases">
        <authorList>
            <person name="de Groot N.N."/>
        </authorList>
    </citation>
    <scope>NUCLEOTIDE SEQUENCE [LARGE SCALE GENOMIC DNA]</scope>
    <source>
        <strain evidence="15">CPCC 202695</strain>
    </source>
</reference>
<evidence type="ECO:0000259" key="12">
    <source>
        <dbReference type="PROSITE" id="PS50109"/>
    </source>
</evidence>
<keyword evidence="7 15" id="KW-0418">Kinase</keyword>
<dbReference type="InterPro" id="IPR003660">
    <property type="entry name" value="HAMP_dom"/>
</dbReference>
<dbReference type="SMART" id="SM00304">
    <property type="entry name" value="HAMP"/>
    <property type="match status" value="1"/>
</dbReference>
<evidence type="ECO:0000313" key="14">
    <source>
        <dbReference type="EMBL" id="MCP2367286.1"/>
    </source>
</evidence>
<sequence>MRGRITLVAASVVALALLLGAVVFWLTLRSSLLEGVRAAAEQDAAALASQVEAGGTESLGDLGELDDDRIVLIVGGDGTVVGASDDAPRVAAESADGTSIRVDDETYLIAREDADDDAGDLAVIVGRSTEPAEDTLATVARLLAISVPLLVALVALTTWIVVGRSLAPVERMRRQVDAVTATTLADRIDEPRSDDEIARLARTLNGMLARLEASQATQRRFISDASHELKSPLATLRQYAEVARAHPDRIGDAELGEVVLEEGGRLERLVQGMLVLARADEGMLRPEPADVDLDDLLLEEARRVRGTGIAVDTSGVRAARVRGDSGLLAQLVRNLVDNAARHARTGIALAVSPDGHRGPVVLTVDDDGAGIPPAERARVFDRFVRLDDARARDTGGSGLGLAIAREIARAHGGSVAVEDAPSGGARLRVELPGEPSAQLA</sequence>
<dbReference type="EC" id="2.7.13.3" evidence="3"/>
<dbReference type="AlphaFoldDB" id="A0A1H1ZUY1"/>
<dbReference type="Proteomes" id="UP000199482">
    <property type="component" value="Chromosome I"/>
</dbReference>
<dbReference type="SUPFAM" id="SSF47384">
    <property type="entry name" value="Homodimeric domain of signal transducing histidine kinase"/>
    <property type="match status" value="1"/>
</dbReference>
<keyword evidence="4" id="KW-0597">Phosphoprotein</keyword>
<evidence type="ECO:0000256" key="2">
    <source>
        <dbReference type="ARBA" id="ARBA00004236"/>
    </source>
</evidence>
<dbReference type="InterPro" id="IPR005467">
    <property type="entry name" value="His_kinase_dom"/>
</dbReference>
<dbReference type="CDD" id="cd00082">
    <property type="entry name" value="HisKA"/>
    <property type="match status" value="1"/>
</dbReference>
<keyword evidence="6 11" id="KW-0812">Transmembrane</keyword>